<keyword evidence="1" id="KW-0812">Transmembrane</keyword>
<reference evidence="2 3" key="1">
    <citation type="journal article" date="2016" name="Nat. Commun.">
        <title>Thousands of microbial genomes shed light on interconnected biogeochemical processes in an aquifer system.</title>
        <authorList>
            <person name="Anantharaman K."/>
            <person name="Brown C.T."/>
            <person name="Hug L.A."/>
            <person name="Sharon I."/>
            <person name="Castelle C.J."/>
            <person name="Probst A.J."/>
            <person name="Thomas B.C."/>
            <person name="Singh A."/>
            <person name="Wilkins M.J."/>
            <person name="Karaoz U."/>
            <person name="Brodie E.L."/>
            <person name="Williams K.H."/>
            <person name="Hubbard S.S."/>
            <person name="Banfield J.F."/>
        </authorList>
    </citation>
    <scope>NUCLEOTIDE SEQUENCE [LARGE SCALE GENOMIC DNA]</scope>
</reference>
<dbReference type="AlphaFoldDB" id="A0A1F5EG08"/>
<keyword evidence="1" id="KW-1133">Transmembrane helix</keyword>
<name>A0A1F5EG08_9BACT</name>
<evidence type="ECO:0000256" key="1">
    <source>
        <dbReference type="SAM" id="Phobius"/>
    </source>
</evidence>
<proteinExistence type="predicted"/>
<feature type="transmembrane region" description="Helical" evidence="1">
    <location>
        <begin position="41"/>
        <end position="62"/>
    </location>
</feature>
<dbReference type="EMBL" id="MEZV01000039">
    <property type="protein sequence ID" value="OGD66313.1"/>
    <property type="molecule type" value="Genomic_DNA"/>
</dbReference>
<dbReference type="Proteomes" id="UP000176451">
    <property type="component" value="Unassembled WGS sequence"/>
</dbReference>
<gene>
    <name evidence="2" type="ORF">A3F08_02235</name>
</gene>
<evidence type="ECO:0000313" key="2">
    <source>
        <dbReference type="EMBL" id="OGD66313.1"/>
    </source>
</evidence>
<evidence type="ECO:0000313" key="3">
    <source>
        <dbReference type="Proteomes" id="UP000176451"/>
    </source>
</evidence>
<accession>A0A1F5EG08</accession>
<keyword evidence="1" id="KW-0472">Membrane</keyword>
<sequence length="69" mass="7956">MNNMVQFLYANCQFVFWIGLVCIFGHLFYRVSKYREINHIISDLFFTGVGVVLVIIIFYIVLSVASKGS</sequence>
<organism evidence="2 3">
    <name type="scientific">Candidatus Berkelbacteria bacterium RIFCSPHIGHO2_12_FULL_36_9</name>
    <dbReference type="NCBI Taxonomy" id="1797469"/>
    <lineage>
        <taxon>Bacteria</taxon>
        <taxon>Candidatus Berkelbacteria</taxon>
    </lineage>
</organism>
<feature type="transmembrane region" description="Helical" evidence="1">
    <location>
        <begin position="6"/>
        <end position="29"/>
    </location>
</feature>
<protein>
    <submittedName>
        <fullName evidence="2">Uncharacterized protein</fullName>
    </submittedName>
</protein>
<comment type="caution">
    <text evidence="2">The sequence shown here is derived from an EMBL/GenBank/DDBJ whole genome shotgun (WGS) entry which is preliminary data.</text>
</comment>